<comment type="caution">
    <text evidence="4">The sequence shown here is derived from an EMBL/GenBank/DDBJ whole genome shotgun (WGS) entry which is preliminary data.</text>
</comment>
<keyword evidence="2" id="KW-1133">Transmembrane helix</keyword>
<protein>
    <recommendedName>
        <fullName evidence="3">CBS domain-containing protein</fullName>
    </recommendedName>
</protein>
<keyword evidence="2" id="KW-0472">Membrane</keyword>
<organism evidence="4 5">
    <name type="scientific">Nocardioides pini</name>
    <dbReference type="NCBI Taxonomy" id="2975053"/>
    <lineage>
        <taxon>Bacteria</taxon>
        <taxon>Bacillati</taxon>
        <taxon>Actinomycetota</taxon>
        <taxon>Actinomycetes</taxon>
        <taxon>Propionibacteriales</taxon>
        <taxon>Nocardioidaceae</taxon>
        <taxon>Nocardioides</taxon>
    </lineage>
</organism>
<dbReference type="PROSITE" id="PS51371">
    <property type="entry name" value="CBS"/>
    <property type="match status" value="1"/>
</dbReference>
<accession>A0ABT4CAC9</accession>
<sequence>MNTSWTRHILAISIISLSVLGIASFAGIAIYMAPSADRLETSQMVFTSVLPLFGTWVGTVLAFYFARENLQSATESTQKILSRALNPHTTPVTDVMIDMSRATKRVLAPNESPEDVSLRELMMTMQSSGFHRIPVVDAAGIVARVVHDSTINEYASGRVQDPSFADTIADLETQDKFRAAIRAIAYVGTEATISDARVALGNVDLCNDVFVTASGLRSEPALGWLTNTDLAGIAES</sequence>
<dbReference type="Proteomes" id="UP001074726">
    <property type="component" value="Unassembled WGS sequence"/>
</dbReference>
<proteinExistence type="predicted"/>
<evidence type="ECO:0000256" key="1">
    <source>
        <dbReference type="PROSITE-ProRule" id="PRU00703"/>
    </source>
</evidence>
<dbReference type="RefSeq" id="WP_268110739.1">
    <property type="nucleotide sequence ID" value="NZ_JAPPUX010000002.1"/>
</dbReference>
<name>A0ABT4CAC9_9ACTN</name>
<dbReference type="InterPro" id="IPR046342">
    <property type="entry name" value="CBS_dom_sf"/>
</dbReference>
<feature type="transmembrane region" description="Helical" evidence="2">
    <location>
        <begin position="9"/>
        <end position="33"/>
    </location>
</feature>
<evidence type="ECO:0000256" key="2">
    <source>
        <dbReference type="SAM" id="Phobius"/>
    </source>
</evidence>
<dbReference type="EMBL" id="JAPPUX010000002">
    <property type="protein sequence ID" value="MCY4725920.1"/>
    <property type="molecule type" value="Genomic_DNA"/>
</dbReference>
<evidence type="ECO:0000313" key="4">
    <source>
        <dbReference type="EMBL" id="MCY4725920.1"/>
    </source>
</evidence>
<reference evidence="4" key="1">
    <citation type="submission" date="2022-08" db="EMBL/GenBank/DDBJ databases">
        <title>Genome sequencing of Nocardioides sp. STR2.</title>
        <authorList>
            <person name="So Y."/>
        </authorList>
    </citation>
    <scope>NUCLEOTIDE SEQUENCE</scope>
    <source>
        <strain evidence="4">STR2</strain>
    </source>
</reference>
<keyword evidence="1" id="KW-0129">CBS domain</keyword>
<feature type="domain" description="CBS" evidence="3">
    <location>
        <begin position="99"/>
        <end position="163"/>
    </location>
</feature>
<dbReference type="SUPFAM" id="SSF54631">
    <property type="entry name" value="CBS-domain pair"/>
    <property type="match status" value="1"/>
</dbReference>
<keyword evidence="5" id="KW-1185">Reference proteome</keyword>
<evidence type="ECO:0000259" key="3">
    <source>
        <dbReference type="PROSITE" id="PS51371"/>
    </source>
</evidence>
<evidence type="ECO:0000313" key="5">
    <source>
        <dbReference type="Proteomes" id="UP001074726"/>
    </source>
</evidence>
<gene>
    <name evidence="4" type="ORF">NYO98_06490</name>
</gene>
<keyword evidence="2" id="KW-0812">Transmembrane</keyword>
<feature type="transmembrane region" description="Helical" evidence="2">
    <location>
        <begin position="45"/>
        <end position="66"/>
    </location>
</feature>
<dbReference type="InterPro" id="IPR000644">
    <property type="entry name" value="CBS_dom"/>
</dbReference>